<dbReference type="EC" id="2.7.13.3" evidence="2"/>
<dbReference type="SMART" id="SM00388">
    <property type="entry name" value="HisKA"/>
    <property type="match status" value="1"/>
</dbReference>
<dbReference type="SUPFAM" id="SSF55874">
    <property type="entry name" value="ATPase domain of HSP90 chaperone/DNA topoisomerase II/histidine kinase"/>
    <property type="match status" value="1"/>
</dbReference>
<dbReference type="SUPFAM" id="SSF47384">
    <property type="entry name" value="Homodimeric domain of signal transducing histidine kinase"/>
    <property type="match status" value="1"/>
</dbReference>
<dbReference type="InterPro" id="IPR036097">
    <property type="entry name" value="HisK_dim/P_sf"/>
</dbReference>
<organism evidence="5 6">
    <name type="scientific">Pedobacter rhizosphaerae</name>
    <dbReference type="NCBI Taxonomy" id="390241"/>
    <lineage>
        <taxon>Bacteria</taxon>
        <taxon>Pseudomonadati</taxon>
        <taxon>Bacteroidota</taxon>
        <taxon>Sphingobacteriia</taxon>
        <taxon>Sphingobacteriales</taxon>
        <taxon>Sphingobacteriaceae</taxon>
        <taxon>Pedobacter</taxon>
    </lineage>
</organism>
<evidence type="ECO:0000313" key="5">
    <source>
        <dbReference type="EMBL" id="SES05773.1"/>
    </source>
</evidence>
<dbReference type="PANTHER" id="PTHR43547:SF2">
    <property type="entry name" value="HYBRID SIGNAL TRANSDUCTION HISTIDINE KINASE C"/>
    <property type="match status" value="1"/>
</dbReference>
<keyword evidence="5" id="KW-0418">Kinase</keyword>
<keyword evidence="3" id="KW-0597">Phosphoprotein</keyword>
<evidence type="ECO:0000256" key="2">
    <source>
        <dbReference type="ARBA" id="ARBA00012438"/>
    </source>
</evidence>
<dbReference type="OrthoDB" id="9811889at2"/>
<name>A0A1H9U9K0_9SPHI</name>
<dbReference type="Proteomes" id="UP000199572">
    <property type="component" value="Unassembled WGS sequence"/>
</dbReference>
<evidence type="ECO:0000256" key="1">
    <source>
        <dbReference type="ARBA" id="ARBA00000085"/>
    </source>
</evidence>
<dbReference type="InterPro" id="IPR004358">
    <property type="entry name" value="Sig_transdc_His_kin-like_C"/>
</dbReference>
<gene>
    <name evidence="5" type="ORF">SAMN04488023_12850</name>
</gene>
<dbReference type="SMART" id="SM00387">
    <property type="entry name" value="HATPase_c"/>
    <property type="match status" value="1"/>
</dbReference>
<dbReference type="InterPro" id="IPR003661">
    <property type="entry name" value="HisK_dim/P_dom"/>
</dbReference>
<protein>
    <recommendedName>
        <fullName evidence="2">histidine kinase</fullName>
        <ecNumber evidence="2">2.7.13.3</ecNumber>
    </recommendedName>
</protein>
<evidence type="ECO:0000313" key="6">
    <source>
        <dbReference type="Proteomes" id="UP000199572"/>
    </source>
</evidence>
<comment type="catalytic activity">
    <reaction evidence="1">
        <text>ATP + protein L-histidine = ADP + protein N-phospho-L-histidine.</text>
        <dbReference type="EC" id="2.7.13.3"/>
    </reaction>
</comment>
<keyword evidence="6" id="KW-1185">Reference proteome</keyword>
<dbReference type="InterPro" id="IPR003594">
    <property type="entry name" value="HATPase_dom"/>
</dbReference>
<dbReference type="AlphaFoldDB" id="A0A1H9U9K0"/>
<accession>A0A1H9U9K0</accession>
<dbReference type="STRING" id="390241.SAMN04488023_12850"/>
<dbReference type="PROSITE" id="PS50109">
    <property type="entry name" value="HIS_KIN"/>
    <property type="match status" value="1"/>
</dbReference>
<dbReference type="PRINTS" id="PR00344">
    <property type="entry name" value="BCTRLSENSOR"/>
</dbReference>
<sequence length="374" mass="41714">MSKAVTSEINHATSEQERLAKLKYYEILDTAPENSFEQIALLAQQILEAECAFIAFVGENGIFFKSWLGSDERKVAAETFLQRYISRASLDDNNFLLVPIQSAEGYILGYIGAAEVDSPDVDKKLEMMKLLSNIVMDKLEERIGLRKLLRINDDRLHVLIHDLKNPMTTIGLQSELLGKLPGTDDKVKLIAGRINNQSRQIVSDLNHILSSAKRENSNFKPQKIKIDVSVILSNALHRLNLKAAAKQQDLIFKSEGATEIIGDPDKLLEVFFQLTDNAIKFSPAGSKIELSIQTDDQQVTVQIKDEGTSLSDEGLERLFFKFADVGSYATANENTSKIGLQTAKLLVDMHKGKIWAERVEGSSGTVFYVQLPLK</sequence>
<keyword evidence="5" id="KW-0808">Transferase</keyword>
<dbReference type="Pfam" id="PF02518">
    <property type="entry name" value="HATPase_c"/>
    <property type="match status" value="1"/>
</dbReference>
<dbReference type="GO" id="GO:0000155">
    <property type="term" value="F:phosphorelay sensor kinase activity"/>
    <property type="evidence" value="ECO:0007669"/>
    <property type="project" value="InterPro"/>
</dbReference>
<dbReference type="Gene3D" id="1.10.287.130">
    <property type="match status" value="1"/>
</dbReference>
<reference evidence="5 6" key="1">
    <citation type="submission" date="2016-10" db="EMBL/GenBank/DDBJ databases">
        <authorList>
            <person name="de Groot N.N."/>
        </authorList>
    </citation>
    <scope>NUCLEOTIDE SEQUENCE [LARGE SCALE GENOMIC DNA]</scope>
    <source>
        <strain evidence="5 6">DSM 18610</strain>
    </source>
</reference>
<dbReference type="CDD" id="cd00082">
    <property type="entry name" value="HisKA"/>
    <property type="match status" value="1"/>
</dbReference>
<feature type="domain" description="Histidine kinase" evidence="4">
    <location>
        <begin position="158"/>
        <end position="374"/>
    </location>
</feature>
<dbReference type="InterPro" id="IPR036890">
    <property type="entry name" value="HATPase_C_sf"/>
</dbReference>
<dbReference type="PANTHER" id="PTHR43547">
    <property type="entry name" value="TWO-COMPONENT HISTIDINE KINASE"/>
    <property type="match status" value="1"/>
</dbReference>
<dbReference type="Gene3D" id="3.30.565.10">
    <property type="entry name" value="Histidine kinase-like ATPase, C-terminal domain"/>
    <property type="match status" value="1"/>
</dbReference>
<evidence type="ECO:0000256" key="3">
    <source>
        <dbReference type="ARBA" id="ARBA00022553"/>
    </source>
</evidence>
<dbReference type="RefSeq" id="WP_090886999.1">
    <property type="nucleotide sequence ID" value="NZ_FOGG01000028.1"/>
</dbReference>
<evidence type="ECO:0000259" key="4">
    <source>
        <dbReference type="PROSITE" id="PS50109"/>
    </source>
</evidence>
<dbReference type="InterPro" id="IPR005467">
    <property type="entry name" value="His_kinase_dom"/>
</dbReference>
<dbReference type="EMBL" id="FOGG01000028">
    <property type="protein sequence ID" value="SES05773.1"/>
    <property type="molecule type" value="Genomic_DNA"/>
</dbReference>
<proteinExistence type="predicted"/>